<sequence length="120" mass="13825">MKRGFCHYLIIPYLIVFVPPAVAALLFDFNDNFNTYLEEYIGFVVGLTGLITMGLLSMFLKNDVIMSIIFLMMKLIVCYPLFMMMYITFRRVKWLPILISSLLGVWGVIFGAFIMIAAMQ</sequence>
<proteinExistence type="predicted"/>
<reference evidence="2 3" key="1">
    <citation type="submission" date="2021-04" db="EMBL/GenBank/DDBJ databases">
        <title>Paenibacillus sp. DLE-14 whole genome sequence.</title>
        <authorList>
            <person name="Ham Y.J."/>
        </authorList>
    </citation>
    <scope>NUCLEOTIDE SEQUENCE [LARGE SCALE GENOMIC DNA]</scope>
    <source>
        <strain evidence="2 3">DLE-14</strain>
    </source>
</reference>
<accession>A0ABS5CAZ3</accession>
<organism evidence="2 3">
    <name type="scientific">Paenibacillus lignilyticus</name>
    <dbReference type="NCBI Taxonomy" id="1172615"/>
    <lineage>
        <taxon>Bacteria</taxon>
        <taxon>Bacillati</taxon>
        <taxon>Bacillota</taxon>
        <taxon>Bacilli</taxon>
        <taxon>Bacillales</taxon>
        <taxon>Paenibacillaceae</taxon>
        <taxon>Paenibacillus</taxon>
    </lineage>
</organism>
<keyword evidence="1" id="KW-0812">Transmembrane</keyword>
<keyword evidence="1" id="KW-1133">Transmembrane helix</keyword>
<feature type="transmembrane region" description="Helical" evidence="1">
    <location>
        <begin position="40"/>
        <end position="60"/>
    </location>
</feature>
<feature type="transmembrane region" description="Helical" evidence="1">
    <location>
        <begin position="7"/>
        <end position="28"/>
    </location>
</feature>
<comment type="caution">
    <text evidence="2">The sequence shown here is derived from an EMBL/GenBank/DDBJ whole genome shotgun (WGS) entry which is preliminary data.</text>
</comment>
<evidence type="ECO:0000313" key="3">
    <source>
        <dbReference type="Proteomes" id="UP000673394"/>
    </source>
</evidence>
<dbReference type="Proteomes" id="UP000673394">
    <property type="component" value="Unassembled WGS sequence"/>
</dbReference>
<name>A0ABS5CAZ3_9BACL</name>
<dbReference type="RefSeq" id="WP_210658053.1">
    <property type="nucleotide sequence ID" value="NZ_JAGKSP010000003.1"/>
</dbReference>
<feature type="transmembrane region" description="Helical" evidence="1">
    <location>
        <begin position="67"/>
        <end position="89"/>
    </location>
</feature>
<feature type="transmembrane region" description="Helical" evidence="1">
    <location>
        <begin position="95"/>
        <end position="118"/>
    </location>
</feature>
<evidence type="ECO:0000256" key="1">
    <source>
        <dbReference type="SAM" id="Phobius"/>
    </source>
</evidence>
<dbReference type="EMBL" id="JAGKSP010000003">
    <property type="protein sequence ID" value="MBP3963167.1"/>
    <property type="molecule type" value="Genomic_DNA"/>
</dbReference>
<keyword evidence="1" id="KW-0472">Membrane</keyword>
<protein>
    <submittedName>
        <fullName evidence="2">Uncharacterized protein</fullName>
    </submittedName>
</protein>
<gene>
    <name evidence="2" type="ORF">I8J30_10690</name>
</gene>
<keyword evidence="3" id="KW-1185">Reference proteome</keyword>
<evidence type="ECO:0000313" key="2">
    <source>
        <dbReference type="EMBL" id="MBP3963167.1"/>
    </source>
</evidence>